<protein>
    <submittedName>
        <fullName evidence="3">Uncharacterized protein</fullName>
    </submittedName>
</protein>
<reference evidence="3 4" key="1">
    <citation type="submission" date="2019-02" db="EMBL/GenBank/DDBJ databases">
        <title>Deep-cultivation of Planctomycetes and their phenomic and genomic characterization uncovers novel biology.</title>
        <authorList>
            <person name="Wiegand S."/>
            <person name="Jogler M."/>
            <person name="Boedeker C."/>
            <person name="Pinto D."/>
            <person name="Vollmers J."/>
            <person name="Rivas-Marin E."/>
            <person name="Kohn T."/>
            <person name="Peeters S.H."/>
            <person name="Heuer A."/>
            <person name="Rast P."/>
            <person name="Oberbeckmann S."/>
            <person name="Bunk B."/>
            <person name="Jeske O."/>
            <person name="Meyerdierks A."/>
            <person name="Storesund J.E."/>
            <person name="Kallscheuer N."/>
            <person name="Luecker S."/>
            <person name="Lage O.M."/>
            <person name="Pohl T."/>
            <person name="Merkel B.J."/>
            <person name="Hornburger P."/>
            <person name="Mueller R.-W."/>
            <person name="Bruemmer F."/>
            <person name="Labrenz M."/>
            <person name="Spormann A.M."/>
            <person name="Op den Camp H."/>
            <person name="Overmann J."/>
            <person name="Amann R."/>
            <person name="Jetten M.S.M."/>
            <person name="Mascher T."/>
            <person name="Medema M.H."/>
            <person name="Devos D.P."/>
            <person name="Kaster A.-K."/>
            <person name="Ovreas L."/>
            <person name="Rohde M."/>
            <person name="Galperin M.Y."/>
            <person name="Jogler C."/>
        </authorList>
    </citation>
    <scope>NUCLEOTIDE SEQUENCE [LARGE SCALE GENOMIC DNA]</scope>
    <source>
        <strain evidence="3 4">ElP</strain>
    </source>
</reference>
<evidence type="ECO:0000256" key="1">
    <source>
        <dbReference type="SAM" id="MobiDB-lite"/>
    </source>
</evidence>
<gene>
    <name evidence="3" type="ORF">ElP_26500</name>
</gene>
<feature type="transmembrane region" description="Helical" evidence="2">
    <location>
        <begin position="51"/>
        <end position="70"/>
    </location>
</feature>
<evidence type="ECO:0000313" key="3">
    <source>
        <dbReference type="EMBL" id="QDV34755.1"/>
    </source>
</evidence>
<organism evidence="3 4">
    <name type="scientific">Tautonia plasticadhaerens</name>
    <dbReference type="NCBI Taxonomy" id="2527974"/>
    <lineage>
        <taxon>Bacteria</taxon>
        <taxon>Pseudomonadati</taxon>
        <taxon>Planctomycetota</taxon>
        <taxon>Planctomycetia</taxon>
        <taxon>Isosphaerales</taxon>
        <taxon>Isosphaeraceae</taxon>
        <taxon>Tautonia</taxon>
    </lineage>
</organism>
<sequence>MTFRLIMQPVVAVFLAIRAGLRDAREGRPPFLWAVVSDPARRRESFRDVLGDLRNIFLVAIALDAIYQVIVHSGIYTLELLLTATTLAVVPYAIARGLVTRLARRLPAAGPAGGRPGGQATPVEGPRHERQEG</sequence>
<dbReference type="EMBL" id="CP036426">
    <property type="protein sequence ID" value="QDV34755.1"/>
    <property type="molecule type" value="Genomic_DNA"/>
</dbReference>
<dbReference type="AlphaFoldDB" id="A0A518H1N4"/>
<dbReference type="Proteomes" id="UP000317835">
    <property type="component" value="Chromosome"/>
</dbReference>
<keyword evidence="4" id="KW-1185">Reference proteome</keyword>
<keyword evidence="2" id="KW-1133">Transmembrane helix</keyword>
<feature type="region of interest" description="Disordered" evidence="1">
    <location>
        <begin position="107"/>
        <end position="133"/>
    </location>
</feature>
<evidence type="ECO:0000256" key="2">
    <source>
        <dbReference type="SAM" id="Phobius"/>
    </source>
</evidence>
<dbReference type="KEGG" id="tpla:ElP_26500"/>
<keyword evidence="2" id="KW-0472">Membrane</keyword>
<accession>A0A518H1N4</accession>
<keyword evidence="2" id="KW-0812">Transmembrane</keyword>
<name>A0A518H1N4_9BACT</name>
<proteinExistence type="predicted"/>
<evidence type="ECO:0000313" key="4">
    <source>
        <dbReference type="Proteomes" id="UP000317835"/>
    </source>
</evidence>
<feature type="transmembrane region" description="Helical" evidence="2">
    <location>
        <begin position="76"/>
        <end position="95"/>
    </location>
</feature>